<dbReference type="Proteomes" id="UP001597119">
    <property type="component" value="Unassembled WGS sequence"/>
</dbReference>
<evidence type="ECO:0000313" key="2">
    <source>
        <dbReference type="EMBL" id="MFD1588709.1"/>
    </source>
</evidence>
<organism evidence="2 3">
    <name type="scientific">Halorientalis brevis</name>
    <dbReference type="NCBI Taxonomy" id="1126241"/>
    <lineage>
        <taxon>Archaea</taxon>
        <taxon>Methanobacteriati</taxon>
        <taxon>Methanobacteriota</taxon>
        <taxon>Stenosarchaea group</taxon>
        <taxon>Halobacteria</taxon>
        <taxon>Halobacteriales</taxon>
        <taxon>Haloarculaceae</taxon>
        <taxon>Halorientalis</taxon>
    </lineage>
</organism>
<dbReference type="EMBL" id="JBHUDJ010000014">
    <property type="protein sequence ID" value="MFD1588709.1"/>
    <property type="molecule type" value="Genomic_DNA"/>
</dbReference>
<dbReference type="AlphaFoldDB" id="A0ABD6CHB7"/>
<evidence type="ECO:0000313" key="3">
    <source>
        <dbReference type="Proteomes" id="UP001597119"/>
    </source>
</evidence>
<keyword evidence="3" id="KW-1185">Reference proteome</keyword>
<name>A0ABD6CHB7_9EURY</name>
<proteinExistence type="predicted"/>
<feature type="coiled-coil region" evidence="1">
    <location>
        <begin position="183"/>
        <end position="217"/>
    </location>
</feature>
<evidence type="ECO:0000256" key="1">
    <source>
        <dbReference type="SAM" id="Coils"/>
    </source>
</evidence>
<dbReference type="RefSeq" id="WP_247378365.1">
    <property type="nucleotide sequence ID" value="NZ_JALLGV010000005.1"/>
</dbReference>
<gene>
    <name evidence="2" type="ORF">ACFR9U_17155</name>
</gene>
<keyword evidence="1" id="KW-0175">Coiled coil</keyword>
<reference evidence="2 3" key="1">
    <citation type="journal article" date="2019" name="Int. J. Syst. Evol. Microbiol.">
        <title>The Global Catalogue of Microorganisms (GCM) 10K type strain sequencing project: providing services to taxonomists for standard genome sequencing and annotation.</title>
        <authorList>
            <consortium name="The Broad Institute Genomics Platform"/>
            <consortium name="The Broad Institute Genome Sequencing Center for Infectious Disease"/>
            <person name="Wu L."/>
            <person name="Ma J."/>
        </authorList>
    </citation>
    <scope>NUCLEOTIDE SEQUENCE [LARGE SCALE GENOMIC DNA]</scope>
    <source>
        <strain evidence="2 3">CGMCC 1.12125</strain>
    </source>
</reference>
<comment type="caution">
    <text evidence="2">The sequence shown here is derived from an EMBL/GenBank/DDBJ whole genome shotgun (WGS) entry which is preliminary data.</text>
</comment>
<accession>A0ABD6CHB7</accession>
<sequence length="218" mass="24579">MVSNPFDKVREAGAERLAGRITPSEIPHVQVGTNIAAGIEHEQAQALNQALRAAGMEDKTLHHDQQARQRLLLGVADAISNQNFRGWWFEEVAPRWFDNAEQAEQLVGLDGEEWRERIRAWHAEAHGRGLVETPLSDAGPADLAETAANVAENRFGVPLSVLVSRVINWDQGAETRRLLAGNIDHHNRLIRQLAEHIKRLQERIEQQNERIQELENQA</sequence>
<protein>
    <submittedName>
        <fullName evidence="2">Uncharacterized protein</fullName>
    </submittedName>
</protein>